<comment type="caution">
    <text evidence="1">The sequence shown here is derived from an EMBL/GenBank/DDBJ whole genome shotgun (WGS) entry which is preliminary data.</text>
</comment>
<name>A0A3S5A519_9PLAT</name>
<dbReference type="InterPro" id="IPR036322">
    <property type="entry name" value="WD40_repeat_dom_sf"/>
</dbReference>
<protein>
    <submittedName>
        <fullName evidence="1">Uncharacterized protein</fullName>
    </submittedName>
</protein>
<dbReference type="SUPFAM" id="SSF50978">
    <property type="entry name" value="WD40 repeat-like"/>
    <property type="match status" value="1"/>
</dbReference>
<dbReference type="Gene3D" id="2.130.10.10">
    <property type="entry name" value="YVTN repeat-like/Quinoprotein amine dehydrogenase"/>
    <property type="match status" value="1"/>
</dbReference>
<organism evidence="1 2">
    <name type="scientific">Protopolystoma xenopodis</name>
    <dbReference type="NCBI Taxonomy" id="117903"/>
    <lineage>
        <taxon>Eukaryota</taxon>
        <taxon>Metazoa</taxon>
        <taxon>Spiralia</taxon>
        <taxon>Lophotrochozoa</taxon>
        <taxon>Platyhelminthes</taxon>
        <taxon>Monogenea</taxon>
        <taxon>Polyopisthocotylea</taxon>
        <taxon>Polystomatidea</taxon>
        <taxon>Polystomatidae</taxon>
        <taxon>Protopolystoma</taxon>
    </lineage>
</organism>
<evidence type="ECO:0000313" key="1">
    <source>
        <dbReference type="EMBL" id="VEL27885.1"/>
    </source>
</evidence>
<dbReference type="InterPro" id="IPR015943">
    <property type="entry name" value="WD40/YVTN_repeat-like_dom_sf"/>
</dbReference>
<proteinExistence type="predicted"/>
<sequence length="245" mass="27293">MTTSDKCSSDGGLVRVINMIQGHKVLLKSFYGFIVSLGFSKCPQICLAILDSTGDTLEYKVLLRVSPHVLNLVDTHVLNWCEFDSSSRDLDWNTEEQTTGRHRRIPDNPFHLIAISCGTEVEVFHFSSLVVRLGVPFPSVQNDSSGLPGWDRDSIKKHLASDNSNCDIVYLHGKDHTGPITSVSICPNASFLATIGLDGLLLIYSLRCINYDNEIKLKPLLTWSPHSGSPLYSLFFITDEEDQYS</sequence>
<dbReference type="SMART" id="SM00320">
    <property type="entry name" value="WD40"/>
    <property type="match status" value="1"/>
</dbReference>
<dbReference type="Proteomes" id="UP000784294">
    <property type="component" value="Unassembled WGS sequence"/>
</dbReference>
<dbReference type="InterPro" id="IPR001680">
    <property type="entry name" value="WD40_rpt"/>
</dbReference>
<dbReference type="AlphaFoldDB" id="A0A3S5A519"/>
<dbReference type="OrthoDB" id="21128at2759"/>
<reference evidence="1" key="1">
    <citation type="submission" date="2018-11" db="EMBL/GenBank/DDBJ databases">
        <authorList>
            <consortium name="Pathogen Informatics"/>
        </authorList>
    </citation>
    <scope>NUCLEOTIDE SEQUENCE</scope>
</reference>
<keyword evidence="2" id="KW-1185">Reference proteome</keyword>
<accession>A0A3S5A519</accession>
<gene>
    <name evidence="1" type="ORF">PXEA_LOCUS21325</name>
</gene>
<dbReference type="EMBL" id="CAAALY010090671">
    <property type="protein sequence ID" value="VEL27885.1"/>
    <property type="molecule type" value="Genomic_DNA"/>
</dbReference>
<evidence type="ECO:0000313" key="2">
    <source>
        <dbReference type="Proteomes" id="UP000784294"/>
    </source>
</evidence>